<protein>
    <submittedName>
        <fullName evidence="1">Uncharacterized protein</fullName>
    </submittedName>
</protein>
<dbReference type="Proteomes" id="UP000053989">
    <property type="component" value="Unassembled WGS sequence"/>
</dbReference>
<keyword evidence="2" id="KW-1185">Reference proteome</keyword>
<organism evidence="1 2">
    <name type="scientific">Scleroderma citrinum Foug A</name>
    <dbReference type="NCBI Taxonomy" id="1036808"/>
    <lineage>
        <taxon>Eukaryota</taxon>
        <taxon>Fungi</taxon>
        <taxon>Dikarya</taxon>
        <taxon>Basidiomycota</taxon>
        <taxon>Agaricomycotina</taxon>
        <taxon>Agaricomycetes</taxon>
        <taxon>Agaricomycetidae</taxon>
        <taxon>Boletales</taxon>
        <taxon>Sclerodermatineae</taxon>
        <taxon>Sclerodermataceae</taxon>
        <taxon>Scleroderma</taxon>
    </lineage>
</organism>
<evidence type="ECO:0000313" key="2">
    <source>
        <dbReference type="Proteomes" id="UP000053989"/>
    </source>
</evidence>
<name>A0A0C2Z1H6_9AGAM</name>
<dbReference type="InParanoid" id="A0A0C2Z1H6"/>
<dbReference type="HOGENOM" id="CLU_002498_6_2_1"/>
<evidence type="ECO:0000313" key="1">
    <source>
        <dbReference type="EMBL" id="KIM55663.1"/>
    </source>
</evidence>
<reference evidence="2" key="2">
    <citation type="submission" date="2015-01" db="EMBL/GenBank/DDBJ databases">
        <title>Evolutionary Origins and Diversification of the Mycorrhizal Mutualists.</title>
        <authorList>
            <consortium name="DOE Joint Genome Institute"/>
            <consortium name="Mycorrhizal Genomics Consortium"/>
            <person name="Kohler A."/>
            <person name="Kuo A."/>
            <person name="Nagy L.G."/>
            <person name="Floudas D."/>
            <person name="Copeland A."/>
            <person name="Barry K.W."/>
            <person name="Cichocki N."/>
            <person name="Veneault-Fourrey C."/>
            <person name="LaButti K."/>
            <person name="Lindquist E.A."/>
            <person name="Lipzen A."/>
            <person name="Lundell T."/>
            <person name="Morin E."/>
            <person name="Murat C."/>
            <person name="Riley R."/>
            <person name="Ohm R."/>
            <person name="Sun H."/>
            <person name="Tunlid A."/>
            <person name="Henrissat B."/>
            <person name="Grigoriev I.V."/>
            <person name="Hibbett D.S."/>
            <person name="Martin F."/>
        </authorList>
    </citation>
    <scope>NUCLEOTIDE SEQUENCE [LARGE SCALE GENOMIC DNA]</scope>
    <source>
        <strain evidence="2">Foug A</strain>
    </source>
</reference>
<dbReference type="EMBL" id="KN822130">
    <property type="protein sequence ID" value="KIM55663.1"/>
    <property type="molecule type" value="Genomic_DNA"/>
</dbReference>
<reference evidence="1 2" key="1">
    <citation type="submission" date="2014-04" db="EMBL/GenBank/DDBJ databases">
        <authorList>
            <consortium name="DOE Joint Genome Institute"/>
            <person name="Kuo A."/>
            <person name="Kohler A."/>
            <person name="Nagy L.G."/>
            <person name="Floudas D."/>
            <person name="Copeland A."/>
            <person name="Barry K.W."/>
            <person name="Cichocki N."/>
            <person name="Veneault-Fourrey C."/>
            <person name="LaButti K."/>
            <person name="Lindquist E.A."/>
            <person name="Lipzen A."/>
            <person name="Lundell T."/>
            <person name="Morin E."/>
            <person name="Murat C."/>
            <person name="Sun H."/>
            <person name="Tunlid A."/>
            <person name="Henrissat B."/>
            <person name="Grigoriev I.V."/>
            <person name="Hibbett D.S."/>
            <person name="Martin F."/>
            <person name="Nordberg H.P."/>
            <person name="Cantor M.N."/>
            <person name="Hua S.X."/>
        </authorList>
    </citation>
    <scope>NUCLEOTIDE SEQUENCE [LARGE SCALE GENOMIC DNA]</scope>
    <source>
        <strain evidence="1 2">Foug A</strain>
    </source>
</reference>
<dbReference type="AlphaFoldDB" id="A0A0C2Z1H6"/>
<dbReference type="OrthoDB" id="2654015at2759"/>
<sequence>MSAFDFVDPANVLRGCHVIPSFANGQLHPDGVVMSRWANDSGDWKQYYINHFVDRDMLMRYHWGLGIGHQYAHTTVSTNSPFHSTSPEPHSKRHNMEDYRSHFDDEVNEDDAELADSTHTLELDLEPSESDDSQSDLESVLGDFVDMYGWGLDMEVSSGHYEF</sequence>
<proteinExistence type="predicted"/>
<gene>
    <name evidence="1" type="ORF">SCLCIDRAFT_30210</name>
</gene>
<dbReference type="STRING" id="1036808.A0A0C2Z1H6"/>
<accession>A0A0C2Z1H6</accession>